<dbReference type="Pfam" id="PF02403">
    <property type="entry name" value="Seryl_tRNA_N"/>
    <property type="match status" value="1"/>
</dbReference>
<feature type="binding site" evidence="14">
    <location>
        <begin position="310"/>
        <end position="313"/>
    </location>
    <ligand>
        <name>ATP</name>
        <dbReference type="ChEBI" id="CHEBI:30616"/>
    </ligand>
</feature>
<evidence type="ECO:0000256" key="4">
    <source>
        <dbReference type="ARBA" id="ARBA00022490"/>
    </source>
</evidence>
<dbReference type="GO" id="GO:0006434">
    <property type="term" value="P:seryl-tRNA aminoacylation"/>
    <property type="evidence" value="ECO:0007669"/>
    <property type="project" value="UniProtKB-UniRule"/>
</dbReference>
<keyword evidence="15" id="KW-0175">Coiled coil</keyword>
<evidence type="ECO:0000256" key="2">
    <source>
        <dbReference type="ARBA" id="ARBA00005045"/>
    </source>
</evidence>
<feature type="binding site" evidence="12 14">
    <location>
        <begin position="294"/>
        <end position="296"/>
    </location>
    <ligand>
        <name>ATP</name>
        <dbReference type="ChEBI" id="CHEBI:30616"/>
    </ligand>
</feature>
<dbReference type="Pfam" id="PF00587">
    <property type="entry name" value="tRNA-synt_2b"/>
    <property type="match status" value="1"/>
</dbReference>
<dbReference type="Gene3D" id="1.10.287.40">
    <property type="entry name" value="Serine-tRNA synthetase, tRNA binding domain"/>
    <property type="match status" value="1"/>
</dbReference>
<keyword evidence="8 12" id="KW-0648">Protein biosynthesis</keyword>
<dbReference type="EMBL" id="GU474882">
    <property type="protein sequence ID" value="ADI18158.1"/>
    <property type="molecule type" value="Genomic_DNA"/>
</dbReference>
<dbReference type="SUPFAM" id="SSF46589">
    <property type="entry name" value="tRNA-binding arm"/>
    <property type="match status" value="1"/>
</dbReference>
<keyword evidence="9 12" id="KW-0030">Aminoacyl-tRNA synthetase</keyword>
<dbReference type="GO" id="GO:0005737">
    <property type="term" value="C:cytoplasm"/>
    <property type="evidence" value="ECO:0007669"/>
    <property type="project" value="UniProtKB-SubCell"/>
</dbReference>
<evidence type="ECO:0000256" key="11">
    <source>
        <dbReference type="ARBA" id="ARBA00048823"/>
    </source>
</evidence>
<dbReference type="InterPro" id="IPR002314">
    <property type="entry name" value="aa-tRNA-synt_IIb"/>
</dbReference>
<feature type="binding site" evidence="13">
    <location>
        <position position="414"/>
    </location>
    <ligand>
        <name>L-serine</name>
        <dbReference type="ChEBI" id="CHEBI:33384"/>
    </ligand>
</feature>
<evidence type="ECO:0000256" key="14">
    <source>
        <dbReference type="PIRSR" id="PIRSR001529-2"/>
    </source>
</evidence>
<dbReference type="InterPro" id="IPR002317">
    <property type="entry name" value="Ser-tRNA-ligase_type_1"/>
</dbReference>
<comment type="catalytic activity">
    <reaction evidence="11 12">
        <text>tRNA(Ser) + L-serine + ATP = L-seryl-tRNA(Ser) + AMP + diphosphate + H(+)</text>
        <dbReference type="Rhea" id="RHEA:12292"/>
        <dbReference type="Rhea" id="RHEA-COMP:9669"/>
        <dbReference type="Rhea" id="RHEA-COMP:9703"/>
        <dbReference type="ChEBI" id="CHEBI:15378"/>
        <dbReference type="ChEBI" id="CHEBI:30616"/>
        <dbReference type="ChEBI" id="CHEBI:33019"/>
        <dbReference type="ChEBI" id="CHEBI:33384"/>
        <dbReference type="ChEBI" id="CHEBI:78442"/>
        <dbReference type="ChEBI" id="CHEBI:78533"/>
        <dbReference type="ChEBI" id="CHEBI:456215"/>
        <dbReference type="EC" id="6.1.1.11"/>
    </reaction>
</comment>
<dbReference type="Gene3D" id="3.30.930.10">
    <property type="entry name" value="Bira Bifunctional Protein, Domain 2"/>
    <property type="match status" value="1"/>
</dbReference>
<comment type="subunit">
    <text evidence="12">Homodimer. The tRNA molecule binds across the dimer.</text>
</comment>
<evidence type="ECO:0000256" key="13">
    <source>
        <dbReference type="PIRSR" id="PIRSR001529-1"/>
    </source>
</evidence>
<reference evidence="17" key="1">
    <citation type="journal article" date="2011" name="Environ. Microbiol.">
        <title>Time-series analyses of Monterey Bay coastal microbial picoplankton using a 'genome proxy' microarray.</title>
        <authorList>
            <person name="Rich V.I."/>
            <person name="Pham V.D."/>
            <person name="Eppley J."/>
            <person name="Shi Y."/>
            <person name="DeLong E.F."/>
        </authorList>
    </citation>
    <scope>NUCLEOTIDE SEQUENCE</scope>
</reference>
<dbReference type="InterPro" id="IPR045864">
    <property type="entry name" value="aa-tRNA-synth_II/BPL/LPL"/>
</dbReference>
<evidence type="ECO:0000256" key="9">
    <source>
        <dbReference type="ARBA" id="ARBA00023146"/>
    </source>
</evidence>
<evidence type="ECO:0000256" key="15">
    <source>
        <dbReference type="SAM" id="Coils"/>
    </source>
</evidence>
<dbReference type="NCBIfam" id="TIGR00414">
    <property type="entry name" value="serS"/>
    <property type="match status" value="1"/>
</dbReference>
<dbReference type="InterPro" id="IPR015866">
    <property type="entry name" value="Ser-tRNA-synth_1_N"/>
</dbReference>
<comment type="similarity">
    <text evidence="3 12">Belongs to the class-II aminoacyl-tRNA synthetase family. Type-1 seryl-tRNA synthetase subfamily.</text>
</comment>
<comment type="catalytic activity">
    <reaction evidence="10 12">
        <text>tRNA(Sec) + L-serine + ATP = L-seryl-tRNA(Sec) + AMP + diphosphate + H(+)</text>
        <dbReference type="Rhea" id="RHEA:42580"/>
        <dbReference type="Rhea" id="RHEA-COMP:9742"/>
        <dbReference type="Rhea" id="RHEA-COMP:10128"/>
        <dbReference type="ChEBI" id="CHEBI:15378"/>
        <dbReference type="ChEBI" id="CHEBI:30616"/>
        <dbReference type="ChEBI" id="CHEBI:33019"/>
        <dbReference type="ChEBI" id="CHEBI:33384"/>
        <dbReference type="ChEBI" id="CHEBI:78442"/>
        <dbReference type="ChEBI" id="CHEBI:78533"/>
        <dbReference type="ChEBI" id="CHEBI:456215"/>
        <dbReference type="EC" id="6.1.1.11"/>
    </reaction>
</comment>
<gene>
    <name evidence="12" type="primary">serS</name>
</gene>
<protein>
    <recommendedName>
        <fullName evidence="12">Serine--tRNA ligase</fullName>
        <ecNumber evidence="12">6.1.1.11</ecNumber>
    </recommendedName>
    <alternativeName>
        <fullName evidence="12">Seryl-tRNA synthetase</fullName>
        <shortName evidence="12">SerRS</shortName>
    </alternativeName>
    <alternativeName>
        <fullName evidence="12">Seryl-tRNA(Ser/Sec) synthetase</fullName>
    </alternativeName>
</protein>
<dbReference type="HAMAP" id="MF_00176">
    <property type="entry name" value="Ser_tRNA_synth_type1"/>
    <property type="match status" value="1"/>
</dbReference>
<feature type="binding site" evidence="12">
    <location>
        <begin position="263"/>
        <end position="265"/>
    </location>
    <ligand>
        <name>L-serine</name>
        <dbReference type="ChEBI" id="CHEBI:33384"/>
    </ligand>
</feature>
<dbReference type="InterPro" id="IPR042103">
    <property type="entry name" value="SerRS_1_N_sf"/>
</dbReference>
<evidence type="ECO:0000256" key="3">
    <source>
        <dbReference type="ARBA" id="ARBA00010728"/>
    </source>
</evidence>
<name>E0XUR7_9BACT</name>
<accession>E0XUR7</accession>
<feature type="binding site" evidence="13">
    <location>
        <position position="263"/>
    </location>
    <ligand>
        <name>L-serine</name>
        <dbReference type="ChEBI" id="CHEBI:33384"/>
    </ligand>
</feature>
<dbReference type="PROSITE" id="PS50862">
    <property type="entry name" value="AA_TRNA_LIGASE_II"/>
    <property type="match status" value="1"/>
</dbReference>
<evidence type="ECO:0000256" key="8">
    <source>
        <dbReference type="ARBA" id="ARBA00022917"/>
    </source>
</evidence>
<dbReference type="InterPro" id="IPR006195">
    <property type="entry name" value="aa-tRNA-synth_II"/>
</dbReference>
<evidence type="ECO:0000259" key="16">
    <source>
        <dbReference type="PROSITE" id="PS50862"/>
    </source>
</evidence>
<evidence type="ECO:0000256" key="12">
    <source>
        <dbReference type="HAMAP-Rule" id="MF_00176"/>
    </source>
</evidence>
<comment type="domain">
    <text evidence="12">Consists of two distinct domains, a catalytic core and a N-terminal extension that is involved in tRNA binding.</text>
</comment>
<keyword evidence="4 12" id="KW-0963">Cytoplasm</keyword>
<feature type="binding site" evidence="13">
    <location>
        <position position="294"/>
    </location>
    <ligand>
        <name>L-serine</name>
        <dbReference type="ChEBI" id="CHEBI:33384"/>
    </ligand>
</feature>
<dbReference type="EC" id="6.1.1.11" evidence="12"/>
<dbReference type="GO" id="GO:0005524">
    <property type="term" value="F:ATP binding"/>
    <property type="evidence" value="ECO:0007669"/>
    <property type="project" value="UniProtKB-UniRule"/>
</dbReference>
<dbReference type="PIRSF" id="PIRSF001529">
    <property type="entry name" value="Ser-tRNA-synth_IIa"/>
    <property type="match status" value="1"/>
</dbReference>
<keyword evidence="5 12" id="KW-0436">Ligase</keyword>
<dbReference type="UniPathway" id="UPA00906">
    <property type="reaction ID" value="UER00895"/>
</dbReference>
<keyword evidence="6 12" id="KW-0547">Nucleotide-binding</keyword>
<dbReference type="GO" id="GO:0016260">
    <property type="term" value="P:selenocysteine biosynthetic process"/>
    <property type="evidence" value="ECO:0007669"/>
    <property type="project" value="UniProtKB-UniRule"/>
</dbReference>
<dbReference type="PANTHER" id="PTHR43697">
    <property type="entry name" value="SERYL-TRNA SYNTHETASE"/>
    <property type="match status" value="1"/>
</dbReference>
<evidence type="ECO:0000256" key="1">
    <source>
        <dbReference type="ARBA" id="ARBA00004496"/>
    </source>
</evidence>
<dbReference type="InterPro" id="IPR010978">
    <property type="entry name" value="tRNA-bd_arm"/>
</dbReference>
<feature type="binding site" evidence="12">
    <location>
        <position position="416"/>
    </location>
    <ligand>
        <name>L-serine</name>
        <dbReference type="ChEBI" id="CHEBI:33384"/>
    </ligand>
</feature>
<sequence>MTSRPRPSQCLAPTTNLPILPPVLDIRQFRDTPDLVRERLATRGEEFAAKVDVVVRLDAERREAITVVEELKAKRNAASKEIGMLMGQKKTDDAEAKKAEVRDIGDQISELDNQTAQADAELRDTLLRLPNLPHADVPIGASEEDNREIRQWGEKPNHDFEPKPHTELCESLGLVDFARGAKLAGSGFLLYSGWGARLERALIQYLLDLHVHVHSYTEVSPPFMVDHDCMIGVGQFPKFEDQAYMVQEGLDEESRGKLYLVPTAEAPVANIHREELLKAGELPKNYCAYSPCFRAEAGAAGVGTRGMIRVHQFDKVELIKIVEPEGSYSELDSMLGHAEKVLQSLNLHYRILQLCTADMSFGSATTYDIEVWAPGQGDYLEVSSCSNCEDYQARRMNLRYKDDGGKNRHPHILNGSGTALARLFVALIETYQQSDGSILIPEPIQPYLRAERIPAN</sequence>
<dbReference type="CDD" id="cd00770">
    <property type="entry name" value="SerRS_core"/>
    <property type="match status" value="1"/>
</dbReference>
<evidence type="ECO:0000256" key="7">
    <source>
        <dbReference type="ARBA" id="ARBA00022840"/>
    </source>
</evidence>
<evidence type="ECO:0000313" key="17">
    <source>
        <dbReference type="EMBL" id="ADI18158.1"/>
    </source>
</evidence>
<keyword evidence="7 12" id="KW-0067">ATP-binding</keyword>
<dbReference type="SUPFAM" id="SSF55681">
    <property type="entry name" value="Class II aaRS and biotin synthetases"/>
    <property type="match status" value="1"/>
</dbReference>
<dbReference type="PANTHER" id="PTHR43697:SF1">
    <property type="entry name" value="SERINE--TRNA LIGASE"/>
    <property type="match status" value="1"/>
</dbReference>
<evidence type="ECO:0000256" key="10">
    <source>
        <dbReference type="ARBA" id="ARBA00047929"/>
    </source>
</evidence>
<feature type="binding site" evidence="12">
    <location>
        <position position="310"/>
    </location>
    <ligand>
        <name>ATP</name>
        <dbReference type="ChEBI" id="CHEBI:30616"/>
    </ligand>
</feature>
<feature type="domain" description="Aminoacyl-transfer RNA synthetases class-II family profile" evidence="16">
    <location>
        <begin position="164"/>
        <end position="441"/>
    </location>
</feature>
<organism evidence="17">
    <name type="scientific">uncultured Verrucomicrobiales bacterium HF0200_39L05</name>
    <dbReference type="NCBI Taxonomy" id="710997"/>
    <lineage>
        <taxon>Bacteria</taxon>
        <taxon>Pseudomonadati</taxon>
        <taxon>Verrucomicrobiota</taxon>
        <taxon>Verrucomicrobiia</taxon>
        <taxon>Verrucomicrobiales</taxon>
        <taxon>environmental samples</taxon>
    </lineage>
</organism>
<comment type="pathway">
    <text evidence="2 12">Aminoacyl-tRNA biosynthesis; selenocysteinyl-tRNA(Sec) biosynthesis; L-seryl-tRNA(Sec) from L-serine and tRNA(Sec): step 1/1.</text>
</comment>
<proteinExistence type="inferred from homology"/>
<dbReference type="GO" id="GO:0004828">
    <property type="term" value="F:serine-tRNA ligase activity"/>
    <property type="evidence" value="ECO:0007669"/>
    <property type="project" value="UniProtKB-UniRule"/>
</dbReference>
<dbReference type="AlphaFoldDB" id="E0XUR7"/>
<comment type="subcellular location">
    <subcellularLocation>
        <location evidence="1 12">Cytoplasm</location>
    </subcellularLocation>
</comment>
<comment type="function">
    <text evidence="12">Catalyzes the attachment of serine to tRNA(Ser). Is also able to aminoacylate tRNA(Sec) with serine, to form the misacylated tRNA L-seryl-tRNA(Sec), which will be further converted into selenocysteinyl-tRNA(Sec).</text>
</comment>
<feature type="binding site" evidence="12 14">
    <location>
        <begin position="381"/>
        <end position="384"/>
    </location>
    <ligand>
        <name>ATP</name>
        <dbReference type="ChEBI" id="CHEBI:30616"/>
    </ligand>
</feature>
<feature type="binding site" evidence="12 13">
    <location>
        <position position="317"/>
    </location>
    <ligand>
        <name>L-serine</name>
        <dbReference type="ChEBI" id="CHEBI:33384"/>
    </ligand>
</feature>
<feature type="coiled-coil region" evidence="15">
    <location>
        <begin position="54"/>
        <end position="114"/>
    </location>
</feature>
<dbReference type="PRINTS" id="PR00981">
    <property type="entry name" value="TRNASYNTHSER"/>
</dbReference>
<evidence type="ECO:0000256" key="5">
    <source>
        <dbReference type="ARBA" id="ARBA00022598"/>
    </source>
</evidence>
<evidence type="ECO:0000256" key="6">
    <source>
        <dbReference type="ARBA" id="ARBA00022741"/>
    </source>
</evidence>
<dbReference type="InterPro" id="IPR033729">
    <property type="entry name" value="SerRS_core"/>
</dbReference>